<feature type="domain" description="Fucosyltransferase C-terminal" evidence="6">
    <location>
        <begin position="171"/>
        <end position="230"/>
    </location>
</feature>
<comment type="subcellular location">
    <subcellularLocation>
        <location evidence="5">Golgi apparatus</location>
        <location evidence="5">Golgi stack membrane</location>
        <topology evidence="5">Single-pass type II membrane protein</topology>
    </subcellularLocation>
</comment>
<dbReference type="InterPro" id="IPR055270">
    <property type="entry name" value="Glyco_tran_10_C"/>
</dbReference>
<proteinExistence type="inferred from homology"/>
<keyword evidence="4 5" id="KW-0808">Transferase</keyword>
<dbReference type="EMBL" id="KQ965733">
    <property type="protein sequence ID" value="KXS21188.1"/>
    <property type="molecule type" value="Genomic_DNA"/>
</dbReference>
<dbReference type="Pfam" id="PF00852">
    <property type="entry name" value="Glyco_transf_10"/>
    <property type="match status" value="1"/>
</dbReference>
<dbReference type="STRING" id="1344416.A0A139AWU2"/>
<dbReference type="PANTHER" id="PTHR11929:SF194">
    <property type="entry name" value="ALPHA-(1,3)-FUCOSYLTRANSFERASE 10"/>
    <property type="match status" value="1"/>
</dbReference>
<dbReference type="InterPro" id="IPR038577">
    <property type="entry name" value="GT10-like_C_sf"/>
</dbReference>
<dbReference type="GO" id="GO:0046920">
    <property type="term" value="F:alpha-(1-&gt;3)-fucosyltransferase activity"/>
    <property type="evidence" value="ECO:0007669"/>
    <property type="project" value="TreeGrafter"/>
</dbReference>
<protein>
    <recommendedName>
        <fullName evidence="5">Fucosyltransferase</fullName>
        <ecNumber evidence="5">2.4.1.-</ecNumber>
    </recommendedName>
</protein>
<evidence type="ECO:0000313" key="8">
    <source>
        <dbReference type="Proteomes" id="UP000070544"/>
    </source>
</evidence>
<dbReference type="Gene3D" id="3.40.50.11660">
    <property type="entry name" value="Glycosyl transferase family 10, C-terminal domain"/>
    <property type="match status" value="1"/>
</dbReference>
<name>A0A139AWU2_GONPJ</name>
<evidence type="ECO:0000313" key="7">
    <source>
        <dbReference type="EMBL" id="KXS21188.1"/>
    </source>
</evidence>
<dbReference type="UniPathway" id="UPA00378"/>
<dbReference type="OrthoDB" id="2158569at2759"/>
<evidence type="ECO:0000256" key="1">
    <source>
        <dbReference type="ARBA" id="ARBA00004922"/>
    </source>
</evidence>
<dbReference type="InterPro" id="IPR001503">
    <property type="entry name" value="Glyco_trans_10"/>
</dbReference>
<keyword evidence="8" id="KW-1185">Reference proteome</keyword>
<keyword evidence="5" id="KW-0472">Membrane</keyword>
<evidence type="ECO:0000256" key="5">
    <source>
        <dbReference type="RuleBase" id="RU003832"/>
    </source>
</evidence>
<keyword evidence="5" id="KW-0812">Transmembrane</keyword>
<keyword evidence="3 5" id="KW-0328">Glycosyltransferase</keyword>
<dbReference type="GO" id="GO:0032580">
    <property type="term" value="C:Golgi cisterna membrane"/>
    <property type="evidence" value="ECO:0007669"/>
    <property type="project" value="UniProtKB-SubCell"/>
</dbReference>
<evidence type="ECO:0000256" key="2">
    <source>
        <dbReference type="ARBA" id="ARBA00008919"/>
    </source>
</evidence>
<evidence type="ECO:0000256" key="3">
    <source>
        <dbReference type="ARBA" id="ARBA00022676"/>
    </source>
</evidence>
<evidence type="ECO:0000259" key="6">
    <source>
        <dbReference type="Pfam" id="PF00852"/>
    </source>
</evidence>
<sequence length="267" mass="30106">MEPQGWPELTRTPSSYQYIASINNPANVFPDTRPPPSHIIQVTYPDHLPSEFQAPSAKYHRELELKQLKFAQEYTGNADTPVVLYMSSRCEGWRDEWVRRLMASGIAVVSTGHCIKSQQASALFPECTNDKSIHGGHPEMRKSKMCLMENFKVTRHIPFARPSFPILMANLFKFTLAIDNTLEPDYITEKLFDPLRSPTLPVYMGASNALSEYSPAEEGLKAWVDARDFGAGDDHGDGPGGRWHGIPELAAYLRLLHRNSSLYASYF</sequence>
<feature type="non-terminal residue" evidence="7">
    <location>
        <position position="267"/>
    </location>
</feature>
<accession>A0A139AWU2</accession>
<comment type="pathway">
    <text evidence="1">Protein modification; protein glycosylation.</text>
</comment>
<dbReference type="EC" id="2.4.1.-" evidence="5"/>
<dbReference type="SUPFAM" id="SSF53756">
    <property type="entry name" value="UDP-Glycosyltransferase/glycogen phosphorylase"/>
    <property type="match status" value="1"/>
</dbReference>
<keyword evidence="5" id="KW-0333">Golgi apparatus</keyword>
<gene>
    <name evidence="7" type="ORF">M427DRAFT_65962</name>
</gene>
<organism evidence="7 8">
    <name type="scientific">Gonapodya prolifera (strain JEL478)</name>
    <name type="common">Monoblepharis prolifera</name>
    <dbReference type="NCBI Taxonomy" id="1344416"/>
    <lineage>
        <taxon>Eukaryota</taxon>
        <taxon>Fungi</taxon>
        <taxon>Fungi incertae sedis</taxon>
        <taxon>Chytridiomycota</taxon>
        <taxon>Chytridiomycota incertae sedis</taxon>
        <taxon>Monoblepharidomycetes</taxon>
        <taxon>Monoblepharidales</taxon>
        <taxon>Gonapodyaceae</taxon>
        <taxon>Gonapodya</taxon>
    </lineage>
</organism>
<dbReference type="PANTHER" id="PTHR11929">
    <property type="entry name" value="ALPHA- 1,3 -FUCOSYLTRANSFERASE"/>
    <property type="match status" value="1"/>
</dbReference>
<evidence type="ECO:0000256" key="4">
    <source>
        <dbReference type="ARBA" id="ARBA00022679"/>
    </source>
</evidence>
<dbReference type="AlphaFoldDB" id="A0A139AWU2"/>
<reference evidence="7 8" key="1">
    <citation type="journal article" date="2015" name="Genome Biol. Evol.">
        <title>Phylogenomic analyses indicate that early fungi evolved digesting cell walls of algal ancestors of land plants.</title>
        <authorList>
            <person name="Chang Y."/>
            <person name="Wang S."/>
            <person name="Sekimoto S."/>
            <person name="Aerts A.L."/>
            <person name="Choi C."/>
            <person name="Clum A."/>
            <person name="LaButti K.M."/>
            <person name="Lindquist E.A."/>
            <person name="Yee Ngan C."/>
            <person name="Ohm R.A."/>
            <person name="Salamov A.A."/>
            <person name="Grigoriev I.V."/>
            <person name="Spatafora J.W."/>
            <person name="Berbee M.L."/>
        </authorList>
    </citation>
    <scope>NUCLEOTIDE SEQUENCE [LARGE SCALE GENOMIC DNA]</scope>
    <source>
        <strain evidence="7 8">JEL478</strain>
    </source>
</reference>
<comment type="similarity">
    <text evidence="2 5">Belongs to the glycosyltransferase 10 family.</text>
</comment>
<dbReference type="Proteomes" id="UP000070544">
    <property type="component" value="Unassembled WGS sequence"/>
</dbReference>